<dbReference type="InterPro" id="IPR036390">
    <property type="entry name" value="WH_DNA-bd_sf"/>
</dbReference>
<sequence length="265" mass="28517">MTEPDKAPPLERYIRILELLAGFPTGLSLTEVATLLALPKATAHRLLRTMQESQLVEPAGPGASQYVTGRRLRTLLYLNTGSDWVDAVVRPHLRALVDETHETAYIAKLEGTTVRSILMEAPDTPWRGFVLPGKEMHPHAAASAKAIIAFRDEATIARALAAPLEKLTTRTVVDPSQVRADYAVVRERGYATCIAEIDDGLAALGVPIMIPGAEVVFSLGLTGPIGRVLERDLDALAATMAVHAKRIAAGLVVGRSRHDLAREAG</sequence>
<keyword evidence="2 6" id="KW-0238">DNA-binding</keyword>
<gene>
    <name evidence="6" type="ORF">SAMN05216551_108133</name>
</gene>
<dbReference type="AlphaFoldDB" id="A0A1H2PRH4"/>
<dbReference type="Gene3D" id="1.10.10.10">
    <property type="entry name" value="Winged helix-like DNA-binding domain superfamily/Winged helix DNA-binding domain"/>
    <property type="match status" value="1"/>
</dbReference>
<dbReference type="GO" id="GO:0003700">
    <property type="term" value="F:DNA-binding transcription factor activity"/>
    <property type="evidence" value="ECO:0007669"/>
    <property type="project" value="TreeGrafter"/>
</dbReference>
<dbReference type="RefSeq" id="WP_091909614.1">
    <property type="nucleotide sequence ID" value="NZ_FNLO01000008.1"/>
</dbReference>
<dbReference type="Proteomes" id="UP000243719">
    <property type="component" value="Unassembled WGS sequence"/>
</dbReference>
<dbReference type="SUPFAM" id="SSF46785">
    <property type="entry name" value="Winged helix' DNA-binding domain"/>
    <property type="match status" value="1"/>
</dbReference>
<evidence type="ECO:0000313" key="7">
    <source>
        <dbReference type="Proteomes" id="UP000243719"/>
    </source>
</evidence>
<name>A0A1H2PRH4_9BURK</name>
<accession>A0A1H2PRH4</accession>
<dbReference type="PROSITE" id="PS51077">
    <property type="entry name" value="HTH_ICLR"/>
    <property type="match status" value="1"/>
</dbReference>
<evidence type="ECO:0000256" key="3">
    <source>
        <dbReference type="ARBA" id="ARBA00023163"/>
    </source>
</evidence>
<dbReference type="PROSITE" id="PS51078">
    <property type="entry name" value="ICLR_ED"/>
    <property type="match status" value="1"/>
</dbReference>
<keyword evidence="1" id="KW-0805">Transcription regulation</keyword>
<dbReference type="PANTHER" id="PTHR30136:SF24">
    <property type="entry name" value="HTH-TYPE TRANSCRIPTIONAL REPRESSOR ALLR"/>
    <property type="match status" value="1"/>
</dbReference>
<feature type="domain" description="IclR-ED" evidence="5">
    <location>
        <begin position="71"/>
        <end position="253"/>
    </location>
</feature>
<dbReference type="InterPro" id="IPR050707">
    <property type="entry name" value="HTH_MetabolicPath_Reg"/>
</dbReference>
<dbReference type="OrthoDB" id="13103at2"/>
<evidence type="ECO:0000313" key="6">
    <source>
        <dbReference type="EMBL" id="SDV49495.1"/>
    </source>
</evidence>
<dbReference type="PANTHER" id="PTHR30136">
    <property type="entry name" value="HELIX-TURN-HELIX TRANSCRIPTIONAL REGULATOR, ICLR FAMILY"/>
    <property type="match status" value="1"/>
</dbReference>
<dbReference type="STRING" id="1770053.SAMN05216551_108133"/>
<dbReference type="GO" id="GO:0045892">
    <property type="term" value="P:negative regulation of DNA-templated transcription"/>
    <property type="evidence" value="ECO:0007669"/>
    <property type="project" value="TreeGrafter"/>
</dbReference>
<organism evidence="6 7">
    <name type="scientific">Chitinasiproducens palmae</name>
    <dbReference type="NCBI Taxonomy" id="1770053"/>
    <lineage>
        <taxon>Bacteria</taxon>
        <taxon>Pseudomonadati</taxon>
        <taxon>Pseudomonadota</taxon>
        <taxon>Betaproteobacteria</taxon>
        <taxon>Burkholderiales</taxon>
        <taxon>Burkholderiaceae</taxon>
        <taxon>Chitinasiproducens</taxon>
    </lineage>
</organism>
<dbReference type="InterPro" id="IPR029016">
    <property type="entry name" value="GAF-like_dom_sf"/>
</dbReference>
<evidence type="ECO:0000259" key="4">
    <source>
        <dbReference type="PROSITE" id="PS51077"/>
    </source>
</evidence>
<protein>
    <submittedName>
        <fullName evidence="6">DNA-binding transcriptional regulator, IclR family</fullName>
    </submittedName>
</protein>
<dbReference type="InterPro" id="IPR036388">
    <property type="entry name" value="WH-like_DNA-bd_sf"/>
</dbReference>
<dbReference type="SUPFAM" id="SSF55781">
    <property type="entry name" value="GAF domain-like"/>
    <property type="match status" value="1"/>
</dbReference>
<evidence type="ECO:0000259" key="5">
    <source>
        <dbReference type="PROSITE" id="PS51078"/>
    </source>
</evidence>
<keyword evidence="7" id="KW-1185">Reference proteome</keyword>
<evidence type="ECO:0000256" key="1">
    <source>
        <dbReference type="ARBA" id="ARBA00023015"/>
    </source>
</evidence>
<dbReference type="Gene3D" id="3.30.450.40">
    <property type="match status" value="1"/>
</dbReference>
<proteinExistence type="predicted"/>
<reference evidence="7" key="1">
    <citation type="submission" date="2016-09" db="EMBL/GenBank/DDBJ databases">
        <authorList>
            <person name="Varghese N."/>
            <person name="Submissions S."/>
        </authorList>
    </citation>
    <scope>NUCLEOTIDE SEQUENCE [LARGE SCALE GENOMIC DNA]</scope>
    <source>
        <strain evidence="7">JS23</strain>
    </source>
</reference>
<dbReference type="InterPro" id="IPR014757">
    <property type="entry name" value="Tscrpt_reg_IclR_C"/>
</dbReference>
<evidence type="ECO:0000256" key="2">
    <source>
        <dbReference type="ARBA" id="ARBA00023125"/>
    </source>
</evidence>
<dbReference type="Pfam" id="PF09339">
    <property type="entry name" value="HTH_IclR"/>
    <property type="match status" value="1"/>
</dbReference>
<dbReference type="EMBL" id="FNLO01000008">
    <property type="protein sequence ID" value="SDV49495.1"/>
    <property type="molecule type" value="Genomic_DNA"/>
</dbReference>
<keyword evidence="3" id="KW-0804">Transcription</keyword>
<dbReference type="SMART" id="SM00346">
    <property type="entry name" value="HTH_ICLR"/>
    <property type="match status" value="1"/>
</dbReference>
<dbReference type="GO" id="GO:0003677">
    <property type="term" value="F:DNA binding"/>
    <property type="evidence" value="ECO:0007669"/>
    <property type="project" value="UniProtKB-KW"/>
</dbReference>
<dbReference type="Pfam" id="PF01614">
    <property type="entry name" value="IclR_C"/>
    <property type="match status" value="1"/>
</dbReference>
<dbReference type="InterPro" id="IPR005471">
    <property type="entry name" value="Tscrpt_reg_IclR_N"/>
</dbReference>
<feature type="domain" description="HTH iclR-type" evidence="4">
    <location>
        <begin position="7"/>
        <end position="70"/>
    </location>
</feature>